<dbReference type="EMBL" id="QGKW02001940">
    <property type="protein sequence ID" value="KAF2559940.1"/>
    <property type="molecule type" value="Genomic_DNA"/>
</dbReference>
<dbReference type="Proteomes" id="UP000712281">
    <property type="component" value="Unassembled WGS sequence"/>
</dbReference>
<feature type="region of interest" description="Disordered" evidence="1">
    <location>
        <begin position="46"/>
        <end position="67"/>
    </location>
</feature>
<evidence type="ECO:0000313" key="2">
    <source>
        <dbReference type="EMBL" id="KAF2559940.1"/>
    </source>
</evidence>
<feature type="compositionally biased region" description="Basic and acidic residues" evidence="1">
    <location>
        <begin position="48"/>
        <end position="67"/>
    </location>
</feature>
<protein>
    <submittedName>
        <fullName evidence="2">Uncharacterized protein</fullName>
    </submittedName>
</protein>
<evidence type="ECO:0000313" key="3">
    <source>
        <dbReference type="Proteomes" id="UP000712281"/>
    </source>
</evidence>
<feature type="compositionally biased region" description="Basic and acidic residues" evidence="1">
    <location>
        <begin position="161"/>
        <end position="175"/>
    </location>
</feature>
<feature type="region of interest" description="Disordered" evidence="1">
    <location>
        <begin position="1"/>
        <end position="26"/>
    </location>
</feature>
<feature type="region of interest" description="Disordered" evidence="1">
    <location>
        <begin position="161"/>
        <end position="182"/>
    </location>
</feature>
<proteinExistence type="predicted"/>
<organism evidence="2 3">
    <name type="scientific">Brassica cretica</name>
    <name type="common">Mustard</name>
    <dbReference type="NCBI Taxonomy" id="69181"/>
    <lineage>
        <taxon>Eukaryota</taxon>
        <taxon>Viridiplantae</taxon>
        <taxon>Streptophyta</taxon>
        <taxon>Embryophyta</taxon>
        <taxon>Tracheophyta</taxon>
        <taxon>Spermatophyta</taxon>
        <taxon>Magnoliopsida</taxon>
        <taxon>eudicotyledons</taxon>
        <taxon>Gunneridae</taxon>
        <taxon>Pentapetalae</taxon>
        <taxon>rosids</taxon>
        <taxon>malvids</taxon>
        <taxon>Brassicales</taxon>
        <taxon>Brassicaceae</taxon>
        <taxon>Brassiceae</taxon>
        <taxon>Brassica</taxon>
    </lineage>
</organism>
<feature type="compositionally biased region" description="Pro residues" evidence="1">
    <location>
        <begin position="1"/>
        <end position="10"/>
    </location>
</feature>
<reference evidence="2" key="1">
    <citation type="submission" date="2019-12" db="EMBL/GenBank/DDBJ databases">
        <title>Genome sequencing and annotation of Brassica cretica.</title>
        <authorList>
            <person name="Studholme D.J."/>
            <person name="Sarris P.F."/>
        </authorList>
    </citation>
    <scope>NUCLEOTIDE SEQUENCE</scope>
    <source>
        <strain evidence="2">PFS-001/15</strain>
        <tissue evidence="2">Leaf</tissue>
    </source>
</reference>
<name>A0A8S9HRN9_BRACR</name>
<evidence type="ECO:0000256" key="1">
    <source>
        <dbReference type="SAM" id="MobiDB-lite"/>
    </source>
</evidence>
<accession>A0A8S9HRN9</accession>
<gene>
    <name evidence="2" type="ORF">F2Q68_00016307</name>
</gene>
<dbReference type="AlphaFoldDB" id="A0A8S9HRN9"/>
<sequence length="182" mass="21439">MKIRQPPPPTTTIVSILLPPSPPQPPPPPLWYPPFFHHALHRHRHRFHGTEPREESENQGDKGLGRFDLDCKAPELLGRETEGETMIWLNREVNSERRIRKSKRQGRIMKAEAEKEKKEVREVLPLLAKLIKKHHWLILIISAKIRIKAAELRTDYRIGREESREEEDQNRRGHVAENSFHF</sequence>
<comment type="caution">
    <text evidence="2">The sequence shown here is derived from an EMBL/GenBank/DDBJ whole genome shotgun (WGS) entry which is preliminary data.</text>
</comment>